<evidence type="ECO:0000313" key="2">
    <source>
        <dbReference type="EMBL" id="OQA51815.1"/>
    </source>
</evidence>
<proteinExistence type="predicted"/>
<dbReference type="Proteomes" id="UP000485367">
    <property type="component" value="Unassembled WGS sequence"/>
</dbReference>
<organism evidence="2">
    <name type="scientific">candidate division WS2 bacterium ADurb.Bin280</name>
    <dbReference type="NCBI Taxonomy" id="1852829"/>
    <lineage>
        <taxon>Bacteria</taxon>
        <taxon>candidate division WS2</taxon>
    </lineage>
</organism>
<dbReference type="PANTHER" id="PTHR48090">
    <property type="entry name" value="UNDECAPRENYL-PHOSPHATE 4-DEOXY-4-FORMAMIDO-L-ARABINOSE TRANSFERASE-RELATED"/>
    <property type="match status" value="1"/>
</dbReference>
<name>A0A1V5SBD6_9BACT</name>
<keyword evidence="2" id="KW-0328">Glycosyltransferase</keyword>
<reference evidence="2" key="1">
    <citation type="submission" date="2017-02" db="EMBL/GenBank/DDBJ databases">
        <title>Delving into the versatile metabolic prowess of the omnipresent phylum Bacteroidetes.</title>
        <authorList>
            <person name="Nobu M.K."/>
            <person name="Mei R."/>
            <person name="Narihiro T."/>
            <person name="Kuroda K."/>
            <person name="Liu W.-T."/>
        </authorList>
    </citation>
    <scope>NUCLEOTIDE SEQUENCE</scope>
    <source>
        <strain evidence="2">ADurb.Bin280</strain>
    </source>
</reference>
<dbReference type="SUPFAM" id="SSF53448">
    <property type="entry name" value="Nucleotide-diphospho-sugar transferases"/>
    <property type="match status" value="1"/>
</dbReference>
<dbReference type="InterPro" id="IPR029044">
    <property type="entry name" value="Nucleotide-diphossugar_trans"/>
</dbReference>
<dbReference type="GO" id="GO:0099621">
    <property type="term" value="F:undecaprenyl-phosphate 4-deoxy-4-formamido-L-arabinose transferase activity"/>
    <property type="evidence" value="ECO:0007669"/>
    <property type="project" value="UniProtKB-EC"/>
</dbReference>
<gene>
    <name evidence="2" type="primary">arnC</name>
    <name evidence="2" type="ORF">BWY43_00793</name>
</gene>
<keyword evidence="2" id="KW-0808">Transferase</keyword>
<protein>
    <submittedName>
        <fullName evidence="2">Undecaprenyl-phosphate 4-deoxy-4-formamido-L-arabinose transferase</fullName>
        <ecNumber evidence="2">2.4.2.53</ecNumber>
    </submittedName>
</protein>
<dbReference type="AlphaFoldDB" id="A0A1V5SBD6"/>
<dbReference type="Gene3D" id="3.90.550.10">
    <property type="entry name" value="Spore Coat Polysaccharide Biosynthesis Protein SpsA, Chain A"/>
    <property type="match status" value="1"/>
</dbReference>
<feature type="domain" description="Glycosyltransferase 2-like" evidence="1">
    <location>
        <begin position="11"/>
        <end position="169"/>
    </location>
</feature>
<dbReference type="EMBL" id="MWBO01000062">
    <property type="protein sequence ID" value="OQA51815.1"/>
    <property type="molecule type" value="Genomic_DNA"/>
</dbReference>
<sequence>MAKKSNIHLAIVIPVYNEEGVIKKVIEGLPTKLNGIGKITILAVNDGSLDLSIREIKMTRARLINLPINLGYGGASITGLEAAKKIKSDIAVTFDGDGQHSADDIQKIVDPIIAGKSDLVIGTRFSNSKNVPLLKRVGIKMMNVLTFFITGSYVSDSQCGLKAFSAKSLNKMNLELSGMEFASEIVLEAKRKRLKITEVPVRIIYTGYSIKKGQSVFNGINIMLKLIYKKITR</sequence>
<evidence type="ECO:0000259" key="1">
    <source>
        <dbReference type="Pfam" id="PF00535"/>
    </source>
</evidence>
<dbReference type="InterPro" id="IPR001173">
    <property type="entry name" value="Glyco_trans_2-like"/>
</dbReference>
<dbReference type="InterPro" id="IPR050256">
    <property type="entry name" value="Glycosyltransferase_2"/>
</dbReference>
<dbReference type="CDD" id="cd04179">
    <property type="entry name" value="DPM_DPG-synthase_like"/>
    <property type="match status" value="1"/>
</dbReference>
<dbReference type="Pfam" id="PF00535">
    <property type="entry name" value="Glycos_transf_2"/>
    <property type="match status" value="1"/>
</dbReference>
<dbReference type="PANTHER" id="PTHR48090:SF7">
    <property type="entry name" value="RFBJ PROTEIN"/>
    <property type="match status" value="1"/>
</dbReference>
<accession>A0A1V5SBD6</accession>
<comment type="caution">
    <text evidence="2">The sequence shown here is derived from an EMBL/GenBank/DDBJ whole genome shotgun (WGS) entry which is preliminary data.</text>
</comment>
<dbReference type="EC" id="2.4.2.53" evidence="2"/>